<reference evidence="1 2" key="1">
    <citation type="submission" date="2011-07" db="EMBL/GenBank/DDBJ databases">
        <title>The complete genome of chromosome of Emticicia oligotrophica DSM 17448.</title>
        <authorList>
            <consortium name="US DOE Joint Genome Institute (JGI-PGF)"/>
            <person name="Lucas S."/>
            <person name="Han J."/>
            <person name="Lapidus A."/>
            <person name="Bruce D."/>
            <person name="Goodwin L."/>
            <person name="Pitluck S."/>
            <person name="Peters L."/>
            <person name="Kyrpides N."/>
            <person name="Mavromatis K."/>
            <person name="Ivanova N."/>
            <person name="Ovchinnikova G."/>
            <person name="Teshima H."/>
            <person name="Detter J.C."/>
            <person name="Tapia R."/>
            <person name="Han C."/>
            <person name="Land M."/>
            <person name="Hauser L."/>
            <person name="Markowitz V."/>
            <person name="Cheng J.-F."/>
            <person name="Hugenholtz P."/>
            <person name="Woyke T."/>
            <person name="Wu D."/>
            <person name="Tindall B."/>
            <person name="Pomrenke H."/>
            <person name="Brambilla E."/>
            <person name="Klenk H.-P."/>
            <person name="Eisen J.A."/>
        </authorList>
    </citation>
    <scope>NUCLEOTIDE SEQUENCE [LARGE SCALE GENOMIC DNA]</scope>
    <source>
        <strain evidence="1 2">DSM 17448</strain>
    </source>
</reference>
<evidence type="ECO:0000313" key="2">
    <source>
        <dbReference type="Proteomes" id="UP000002875"/>
    </source>
</evidence>
<gene>
    <name evidence="1" type="ordered locus">Emtol_1869</name>
</gene>
<name>A0ABM5N0R2_EMTOG</name>
<keyword evidence="2" id="KW-1185">Reference proteome</keyword>
<accession>A0ABM5N0R2</accession>
<dbReference type="RefSeq" id="WP_015028710.1">
    <property type="nucleotide sequence ID" value="NC_018748.1"/>
</dbReference>
<organism evidence="1 2">
    <name type="scientific">Emticicia oligotrophica (strain DSM 17448 / CIP 109782 / MTCC 6937 / GPTSA100-15)</name>
    <dbReference type="NCBI Taxonomy" id="929562"/>
    <lineage>
        <taxon>Bacteria</taxon>
        <taxon>Pseudomonadati</taxon>
        <taxon>Bacteroidota</taxon>
        <taxon>Cytophagia</taxon>
        <taxon>Cytophagales</taxon>
        <taxon>Leadbetterellaceae</taxon>
        <taxon>Emticicia</taxon>
    </lineage>
</organism>
<proteinExistence type="predicted"/>
<dbReference type="Proteomes" id="UP000002875">
    <property type="component" value="Chromosome"/>
</dbReference>
<protein>
    <submittedName>
        <fullName evidence="1">Uncharacterized protein</fullName>
    </submittedName>
</protein>
<sequence>MEILQSLKGEKIIAIYNNYIQQSLKINFEDNESIIFNGCVLTIDTGIIGHIISYVSNTGTLGMALELKRMNQDPDDFNFVILSRDIKDLEQKNELLISYKQMEWSKLL</sequence>
<dbReference type="EMBL" id="CP002961">
    <property type="protein sequence ID" value="AFK03011.1"/>
    <property type="molecule type" value="Genomic_DNA"/>
</dbReference>
<evidence type="ECO:0000313" key="1">
    <source>
        <dbReference type="EMBL" id="AFK03011.1"/>
    </source>
</evidence>